<dbReference type="PROSITE" id="PS50066">
    <property type="entry name" value="MADS_BOX_2"/>
    <property type="match status" value="1"/>
</dbReference>
<evidence type="ECO:0000256" key="7">
    <source>
        <dbReference type="SAM" id="MobiDB-lite"/>
    </source>
</evidence>
<comment type="caution">
    <text evidence="9">The sequence shown here is derived from an EMBL/GenBank/DDBJ whole genome shotgun (WGS) entry which is preliminary data.</text>
</comment>
<dbReference type="SUPFAM" id="SSF55455">
    <property type="entry name" value="SRF-like"/>
    <property type="match status" value="1"/>
</dbReference>
<keyword evidence="2" id="KW-0805">Transcription regulation</keyword>
<evidence type="ECO:0000313" key="9">
    <source>
        <dbReference type="EMBL" id="KAL2333067.1"/>
    </source>
</evidence>
<evidence type="ECO:0000256" key="3">
    <source>
        <dbReference type="ARBA" id="ARBA00023125"/>
    </source>
</evidence>
<keyword evidence="4" id="KW-0804">Transcription</keyword>
<gene>
    <name evidence="9" type="ORF">Fmac_014280</name>
</gene>
<dbReference type="EMBL" id="JBGMDY010000005">
    <property type="protein sequence ID" value="KAL2333067.1"/>
    <property type="molecule type" value="Genomic_DNA"/>
</dbReference>
<comment type="subcellular location">
    <subcellularLocation>
        <location evidence="1">Nucleus</location>
    </subcellularLocation>
</comment>
<dbReference type="CDD" id="cd00266">
    <property type="entry name" value="MADS_SRF_like"/>
    <property type="match status" value="1"/>
</dbReference>
<dbReference type="InterPro" id="IPR036879">
    <property type="entry name" value="TF_MADSbox_sf"/>
</dbReference>
<dbReference type="AlphaFoldDB" id="A0ABD1MBD7"/>
<reference evidence="9 10" key="1">
    <citation type="submission" date="2024-08" db="EMBL/GenBank/DDBJ databases">
        <title>Insights into the chromosomal genome structure of Flemingia macrophylla.</title>
        <authorList>
            <person name="Ding Y."/>
            <person name="Zhao Y."/>
            <person name="Bi W."/>
            <person name="Wu M."/>
            <person name="Zhao G."/>
            <person name="Gong Y."/>
            <person name="Li W."/>
            <person name="Zhang P."/>
        </authorList>
    </citation>
    <scope>NUCLEOTIDE SEQUENCE [LARGE SCALE GENOMIC DNA]</scope>
    <source>
        <strain evidence="9">DYQJB</strain>
        <tissue evidence="9">Leaf</tissue>
    </source>
</reference>
<name>A0ABD1MBD7_9FABA</name>
<evidence type="ECO:0000256" key="1">
    <source>
        <dbReference type="ARBA" id="ARBA00004123"/>
    </source>
</evidence>
<evidence type="ECO:0000259" key="8">
    <source>
        <dbReference type="PROSITE" id="PS50066"/>
    </source>
</evidence>
<dbReference type="FunFam" id="3.40.1810.10:FF:000018">
    <property type="entry name" value="agamous-like MADS-box protein AGL80"/>
    <property type="match status" value="1"/>
</dbReference>
<keyword evidence="5" id="KW-0539">Nucleus</keyword>
<evidence type="ECO:0000256" key="2">
    <source>
        <dbReference type="ARBA" id="ARBA00023015"/>
    </source>
</evidence>
<evidence type="ECO:0000256" key="6">
    <source>
        <dbReference type="SAM" id="Coils"/>
    </source>
</evidence>
<dbReference type="InterPro" id="IPR002100">
    <property type="entry name" value="TF_MADSbox"/>
</dbReference>
<dbReference type="Pfam" id="PF00319">
    <property type="entry name" value="SRF-TF"/>
    <property type="match status" value="1"/>
</dbReference>
<keyword evidence="6" id="KW-0175">Coiled coil</keyword>
<dbReference type="PRINTS" id="PR00404">
    <property type="entry name" value="MADSDOMAIN"/>
</dbReference>
<dbReference type="Gene3D" id="3.40.1810.10">
    <property type="entry name" value="Transcription factor, MADS-box"/>
    <property type="match status" value="1"/>
</dbReference>
<organism evidence="9 10">
    <name type="scientific">Flemingia macrophylla</name>
    <dbReference type="NCBI Taxonomy" id="520843"/>
    <lineage>
        <taxon>Eukaryota</taxon>
        <taxon>Viridiplantae</taxon>
        <taxon>Streptophyta</taxon>
        <taxon>Embryophyta</taxon>
        <taxon>Tracheophyta</taxon>
        <taxon>Spermatophyta</taxon>
        <taxon>Magnoliopsida</taxon>
        <taxon>eudicotyledons</taxon>
        <taxon>Gunneridae</taxon>
        <taxon>Pentapetalae</taxon>
        <taxon>rosids</taxon>
        <taxon>fabids</taxon>
        <taxon>Fabales</taxon>
        <taxon>Fabaceae</taxon>
        <taxon>Papilionoideae</taxon>
        <taxon>50 kb inversion clade</taxon>
        <taxon>NPAAA clade</taxon>
        <taxon>indigoferoid/millettioid clade</taxon>
        <taxon>Phaseoleae</taxon>
        <taxon>Flemingia</taxon>
    </lineage>
</organism>
<dbReference type="PANTHER" id="PTHR11945">
    <property type="entry name" value="MADS BOX PROTEIN"/>
    <property type="match status" value="1"/>
</dbReference>
<dbReference type="Proteomes" id="UP001603857">
    <property type="component" value="Unassembled WGS sequence"/>
</dbReference>
<dbReference type="GO" id="GO:0005634">
    <property type="term" value="C:nucleus"/>
    <property type="evidence" value="ECO:0007669"/>
    <property type="project" value="UniProtKB-SubCell"/>
</dbReference>
<dbReference type="GO" id="GO:0003677">
    <property type="term" value="F:DNA binding"/>
    <property type="evidence" value="ECO:0007669"/>
    <property type="project" value="UniProtKB-KW"/>
</dbReference>
<feature type="region of interest" description="Disordered" evidence="7">
    <location>
        <begin position="189"/>
        <end position="215"/>
    </location>
</feature>
<evidence type="ECO:0000256" key="4">
    <source>
        <dbReference type="ARBA" id="ARBA00023163"/>
    </source>
</evidence>
<evidence type="ECO:0000313" key="10">
    <source>
        <dbReference type="Proteomes" id="UP001603857"/>
    </source>
</evidence>
<proteinExistence type="predicted"/>
<accession>A0ABD1MBD7</accession>
<feature type="domain" description="MADS-box" evidence="8">
    <location>
        <begin position="1"/>
        <end position="48"/>
    </location>
</feature>
<sequence length="228" mass="26334">MARKKVDLTYITNDSKRKATLRKRKNGLIKKVDEISILCGVEACAIIYVPENPTPEVWPSEDGVQRVLARFRGVSEVEQSKKMLSQESFLRHRIMKAQEQLKKLKAENRKKEMTLNIYQYFNSSGNIFDSANMIYLNDISHMTTQNLQEIERKIDCRDDLEEPQEAVPEESDYQEQQLVAQTNDHHHVQVPADHGNWSTDVHNGADHGNQLPLDDVNLPSGWLNQYFP</sequence>
<dbReference type="SMART" id="SM00432">
    <property type="entry name" value="MADS"/>
    <property type="match status" value="1"/>
</dbReference>
<evidence type="ECO:0000256" key="5">
    <source>
        <dbReference type="ARBA" id="ARBA00023242"/>
    </source>
</evidence>
<feature type="coiled-coil region" evidence="6">
    <location>
        <begin position="87"/>
        <end position="114"/>
    </location>
</feature>
<dbReference type="InterPro" id="IPR033897">
    <property type="entry name" value="SRF-like_MADS-box"/>
</dbReference>
<dbReference type="PANTHER" id="PTHR11945:SF777">
    <property type="entry name" value="MADS-BOX TRANSCRIPTION FACTOR FAMILY PROTEIN"/>
    <property type="match status" value="1"/>
</dbReference>
<keyword evidence="3" id="KW-0238">DNA-binding</keyword>
<protein>
    <recommendedName>
        <fullName evidence="8">MADS-box domain-containing protein</fullName>
    </recommendedName>
</protein>
<keyword evidence="10" id="KW-1185">Reference proteome</keyword>